<dbReference type="Proteomes" id="UP000243819">
    <property type="component" value="Unassembled WGS sequence"/>
</dbReference>
<protein>
    <submittedName>
        <fullName evidence="2">Uncharacterized protein</fullName>
    </submittedName>
</protein>
<evidence type="ECO:0000313" key="3">
    <source>
        <dbReference type="Proteomes" id="UP000243819"/>
    </source>
</evidence>
<proteinExistence type="predicted"/>
<dbReference type="EMBL" id="FOIF01000062">
    <property type="protein sequence ID" value="SET15517.1"/>
    <property type="molecule type" value="Genomic_DNA"/>
</dbReference>
<feature type="region of interest" description="Disordered" evidence="1">
    <location>
        <begin position="1"/>
        <end position="41"/>
    </location>
</feature>
<reference evidence="3" key="1">
    <citation type="submission" date="2016-10" db="EMBL/GenBank/DDBJ databases">
        <authorList>
            <person name="Varghese N."/>
            <person name="Submissions S."/>
        </authorList>
    </citation>
    <scope>NUCLEOTIDE SEQUENCE [LARGE SCALE GENOMIC DNA]</scope>
    <source>
        <strain evidence="3">DSM 13577</strain>
    </source>
</reference>
<dbReference type="STRING" id="1120990.SAMN03080614_106211"/>
<gene>
    <name evidence="2" type="ORF">SAMN03080614_106211</name>
</gene>
<evidence type="ECO:0000313" key="2">
    <source>
        <dbReference type="EMBL" id="SET15517.1"/>
    </source>
</evidence>
<organism evidence="2 3">
    <name type="scientific">Anaerobranca gottschalkii DSM 13577</name>
    <dbReference type="NCBI Taxonomy" id="1120990"/>
    <lineage>
        <taxon>Bacteria</taxon>
        <taxon>Bacillati</taxon>
        <taxon>Bacillota</taxon>
        <taxon>Clostridia</taxon>
        <taxon>Eubacteriales</taxon>
        <taxon>Proteinivoracaceae</taxon>
        <taxon>Anaerobranca</taxon>
    </lineage>
</organism>
<sequence>MFKDNQIEDLLGEAPRRTQATAQKCRETPMGRTGMIGLRSA</sequence>
<evidence type="ECO:0000256" key="1">
    <source>
        <dbReference type="SAM" id="MobiDB-lite"/>
    </source>
</evidence>
<dbReference type="AlphaFoldDB" id="A0A1I0C7J4"/>
<name>A0A1I0C7J4_9FIRM</name>
<keyword evidence="3" id="KW-1185">Reference proteome</keyword>
<accession>A0A1I0C7J4</accession>